<dbReference type="GO" id="GO:0033528">
    <property type="term" value="P:S-methylmethionine cycle"/>
    <property type="evidence" value="ECO:0007669"/>
    <property type="project" value="TreeGrafter"/>
</dbReference>
<dbReference type="Pfam" id="PF02574">
    <property type="entry name" value="S-methyl_trans"/>
    <property type="match status" value="1"/>
</dbReference>
<dbReference type="InterPro" id="IPR051486">
    <property type="entry name" value="Hcy_S-methyltransferase"/>
</dbReference>
<keyword evidence="1 6" id="KW-0489">Methyltransferase</keyword>
<dbReference type="GO" id="GO:0008270">
    <property type="term" value="F:zinc ion binding"/>
    <property type="evidence" value="ECO:0007669"/>
    <property type="project" value="InterPro"/>
</dbReference>
<dbReference type="GO" id="GO:0008898">
    <property type="term" value="F:S-adenosylmethionine-homocysteine S-methyltransferase activity"/>
    <property type="evidence" value="ECO:0007669"/>
    <property type="project" value="TreeGrafter"/>
</dbReference>
<dbReference type="Proteomes" id="UP001314263">
    <property type="component" value="Unassembled WGS sequence"/>
</dbReference>
<dbReference type="PIRSF" id="PIRSF037505">
    <property type="entry name" value="Betaine_HMT"/>
    <property type="match status" value="1"/>
</dbReference>
<feature type="domain" description="Hcy-binding" evidence="7">
    <location>
        <begin position="5"/>
        <end position="330"/>
    </location>
</feature>
<sequence length="333" mass="36182">MGVKDPFVQSNRASRPWLLDGGFATELERRGQDLSRDHLWSASVLVNDPESVQATHLTYFEAGADIATSCSYQASFQGFEQIGISRHGTEELLRRSLRLADAARSQCLGADSDSCSTGQERHLLVAFSAGPYGAAQADGSEYDGSYADRVTEEQLMDFHAKRLHAVAGEVALDVVAFETIPCLKELRAISRLMRTEFPGTPAWVSCSCKDAEHIAHGESLAEECIPVLLEARAIRAIGVNCIPPALVAPALQTFASKLKAEHLEGRPQLMAYPNSGEVWDAEVRGWKEDTAAGLGQFEQQAQQWVAEGASIIGGCCRTTPAHIRVLAQTLKQQ</sequence>
<name>A0AAV1II96_9CHLO</name>
<dbReference type="SUPFAM" id="SSF82282">
    <property type="entry name" value="Homocysteine S-methyltransferase"/>
    <property type="match status" value="1"/>
</dbReference>
<keyword evidence="9" id="KW-1185">Reference proteome</keyword>
<evidence type="ECO:0000313" key="9">
    <source>
        <dbReference type="Proteomes" id="UP001314263"/>
    </source>
</evidence>
<feature type="binding site" evidence="5 6">
    <location>
        <position position="241"/>
    </location>
    <ligand>
        <name>Zn(2+)</name>
        <dbReference type="ChEBI" id="CHEBI:29105"/>
    </ligand>
</feature>
<dbReference type="PROSITE" id="PS50970">
    <property type="entry name" value="HCY"/>
    <property type="match status" value="1"/>
</dbReference>
<dbReference type="InterPro" id="IPR003726">
    <property type="entry name" value="HCY_dom"/>
</dbReference>
<keyword evidence="4 5" id="KW-0862">Zinc</keyword>
<dbReference type="AlphaFoldDB" id="A0AAV1II96"/>
<dbReference type="Gene3D" id="3.20.20.330">
    <property type="entry name" value="Homocysteine-binding-like domain"/>
    <property type="match status" value="1"/>
</dbReference>
<gene>
    <name evidence="8" type="ORF">CVIRNUC_008961</name>
</gene>
<dbReference type="InterPro" id="IPR017226">
    <property type="entry name" value="BHMT-like"/>
</dbReference>
<evidence type="ECO:0000256" key="3">
    <source>
        <dbReference type="ARBA" id="ARBA00022723"/>
    </source>
</evidence>
<proteinExistence type="predicted"/>
<dbReference type="FunFam" id="3.20.20.330:FF:000002">
    <property type="entry name" value="Homocysteine S-methyltransferase"/>
    <property type="match status" value="1"/>
</dbReference>
<feature type="binding site" evidence="5 6">
    <location>
        <position position="315"/>
    </location>
    <ligand>
        <name>Zn(2+)</name>
        <dbReference type="ChEBI" id="CHEBI:29105"/>
    </ligand>
</feature>
<dbReference type="PANTHER" id="PTHR46015:SF1">
    <property type="entry name" value="HOMOCYSTEINE S-METHYLTRANSFERASE-LIKE ISOFORM 1"/>
    <property type="match status" value="1"/>
</dbReference>
<evidence type="ECO:0000256" key="2">
    <source>
        <dbReference type="ARBA" id="ARBA00022679"/>
    </source>
</evidence>
<dbReference type="GO" id="GO:0032259">
    <property type="term" value="P:methylation"/>
    <property type="evidence" value="ECO:0007669"/>
    <property type="project" value="UniProtKB-KW"/>
</dbReference>
<reference evidence="8 9" key="1">
    <citation type="submission" date="2023-10" db="EMBL/GenBank/DDBJ databases">
        <authorList>
            <person name="Maclean D."/>
            <person name="Macfadyen A."/>
        </authorList>
    </citation>
    <scope>NUCLEOTIDE SEQUENCE [LARGE SCALE GENOMIC DNA]</scope>
</reference>
<evidence type="ECO:0000313" key="8">
    <source>
        <dbReference type="EMBL" id="CAK0785750.1"/>
    </source>
</evidence>
<feature type="binding site" evidence="5 6">
    <location>
        <position position="316"/>
    </location>
    <ligand>
        <name>Zn(2+)</name>
        <dbReference type="ChEBI" id="CHEBI:29105"/>
    </ligand>
</feature>
<evidence type="ECO:0000256" key="4">
    <source>
        <dbReference type="ARBA" id="ARBA00022833"/>
    </source>
</evidence>
<dbReference type="NCBIfam" id="NF007020">
    <property type="entry name" value="PRK09485.1"/>
    <property type="match status" value="1"/>
</dbReference>
<comment type="cofactor">
    <cofactor evidence="5">
        <name>Zn(2+)</name>
        <dbReference type="ChEBI" id="CHEBI:29105"/>
    </cofactor>
    <text evidence="5">Binds 1 zinc ion per subunit.</text>
</comment>
<dbReference type="EMBL" id="CAUYUE010000013">
    <property type="protein sequence ID" value="CAK0785750.1"/>
    <property type="molecule type" value="Genomic_DNA"/>
</dbReference>
<evidence type="ECO:0000256" key="6">
    <source>
        <dbReference type="PROSITE-ProRule" id="PRU00333"/>
    </source>
</evidence>
<accession>A0AAV1II96</accession>
<evidence type="ECO:0000259" key="7">
    <source>
        <dbReference type="PROSITE" id="PS50970"/>
    </source>
</evidence>
<protein>
    <recommendedName>
        <fullName evidence="7">Hcy-binding domain-containing protein</fullName>
    </recommendedName>
</protein>
<dbReference type="PANTHER" id="PTHR46015">
    <property type="entry name" value="ZGC:172121"/>
    <property type="match status" value="1"/>
</dbReference>
<dbReference type="GO" id="GO:0009086">
    <property type="term" value="P:methionine biosynthetic process"/>
    <property type="evidence" value="ECO:0007669"/>
    <property type="project" value="InterPro"/>
</dbReference>
<dbReference type="InterPro" id="IPR036589">
    <property type="entry name" value="HCY_dom_sf"/>
</dbReference>
<organism evidence="8 9">
    <name type="scientific">Coccomyxa viridis</name>
    <dbReference type="NCBI Taxonomy" id="1274662"/>
    <lineage>
        <taxon>Eukaryota</taxon>
        <taxon>Viridiplantae</taxon>
        <taxon>Chlorophyta</taxon>
        <taxon>core chlorophytes</taxon>
        <taxon>Trebouxiophyceae</taxon>
        <taxon>Trebouxiophyceae incertae sedis</taxon>
        <taxon>Coccomyxaceae</taxon>
        <taxon>Coccomyxa</taxon>
    </lineage>
</organism>
<keyword evidence="3 5" id="KW-0479">Metal-binding</keyword>
<evidence type="ECO:0000256" key="1">
    <source>
        <dbReference type="ARBA" id="ARBA00022603"/>
    </source>
</evidence>
<evidence type="ECO:0000256" key="5">
    <source>
        <dbReference type="PIRSR" id="PIRSR037505-2"/>
    </source>
</evidence>
<keyword evidence="2 6" id="KW-0808">Transferase</keyword>
<comment type="caution">
    <text evidence="8">The sequence shown here is derived from an EMBL/GenBank/DDBJ whole genome shotgun (WGS) entry which is preliminary data.</text>
</comment>